<reference evidence="1 2" key="1">
    <citation type="submission" date="2015-04" db="EMBL/GenBank/DDBJ databases">
        <authorList>
            <person name="Heijne W.H."/>
            <person name="Fedorova N.D."/>
            <person name="Nierman W.C."/>
            <person name="Vollebregt A.W."/>
            <person name="Zhao Z."/>
            <person name="Wu L."/>
            <person name="Kumar M."/>
            <person name="Stam H."/>
            <person name="van den Berg M.A."/>
            <person name="Pel H.J."/>
        </authorList>
    </citation>
    <scope>NUCLEOTIDE SEQUENCE [LARGE SCALE GENOMIC DNA]</scope>
    <source>
        <strain evidence="1 2">CBS 393.64</strain>
    </source>
</reference>
<dbReference type="RefSeq" id="XP_013332104.1">
    <property type="nucleotide sequence ID" value="XM_013476650.1"/>
</dbReference>
<protein>
    <submittedName>
        <fullName evidence="1">Uncharacterized protein</fullName>
    </submittedName>
</protein>
<comment type="caution">
    <text evidence="1">The sequence shown here is derived from an EMBL/GenBank/DDBJ whole genome shotgun (WGS) entry which is preliminary data.</text>
</comment>
<dbReference type="Proteomes" id="UP000053958">
    <property type="component" value="Unassembled WGS sequence"/>
</dbReference>
<proteinExistence type="predicted"/>
<gene>
    <name evidence="1" type="ORF">T310_0446</name>
</gene>
<evidence type="ECO:0000313" key="2">
    <source>
        <dbReference type="Proteomes" id="UP000053958"/>
    </source>
</evidence>
<name>A0A0F4Z4Q0_RASE3</name>
<keyword evidence="2" id="KW-1185">Reference proteome</keyword>
<dbReference type="EMBL" id="LASV01000019">
    <property type="protein sequence ID" value="KKA25492.1"/>
    <property type="molecule type" value="Genomic_DNA"/>
</dbReference>
<dbReference type="AlphaFoldDB" id="A0A0F4Z4Q0"/>
<accession>A0A0F4Z4Q0</accession>
<sequence>MQVFLQRIPQPMGYTYKDYAKLQDVYEEPISYRFFDSPRSLTSHLFAKAENEAVAAAQEHGYALPVRTNDLVGHFSPRLRASTPINKNAYLKTPTSFQSGRKDSFGSSSI</sequence>
<organism evidence="1 2">
    <name type="scientific">Rasamsonia emersonii (strain ATCC 16479 / CBS 393.64 / IMI 116815)</name>
    <dbReference type="NCBI Taxonomy" id="1408163"/>
    <lineage>
        <taxon>Eukaryota</taxon>
        <taxon>Fungi</taxon>
        <taxon>Dikarya</taxon>
        <taxon>Ascomycota</taxon>
        <taxon>Pezizomycotina</taxon>
        <taxon>Eurotiomycetes</taxon>
        <taxon>Eurotiomycetidae</taxon>
        <taxon>Eurotiales</taxon>
        <taxon>Trichocomaceae</taxon>
        <taxon>Rasamsonia</taxon>
    </lineage>
</organism>
<evidence type="ECO:0000313" key="1">
    <source>
        <dbReference type="EMBL" id="KKA25492.1"/>
    </source>
</evidence>
<dbReference type="GeneID" id="25312500"/>